<feature type="region of interest" description="Disordered" evidence="13">
    <location>
        <begin position="1562"/>
        <end position="1600"/>
    </location>
</feature>
<dbReference type="CDD" id="cd20902">
    <property type="entry name" value="CC_DOT1L"/>
    <property type="match status" value="1"/>
</dbReference>
<feature type="compositionally biased region" description="Low complexity" evidence="13">
    <location>
        <begin position="1707"/>
        <end position="1729"/>
    </location>
</feature>
<feature type="region of interest" description="Disordered" evidence="13">
    <location>
        <begin position="2031"/>
        <end position="2148"/>
    </location>
</feature>
<evidence type="ECO:0000256" key="8">
    <source>
        <dbReference type="ARBA" id="ARBA00023242"/>
    </source>
</evidence>
<feature type="region of interest" description="Disordered" evidence="13">
    <location>
        <begin position="2462"/>
        <end position="2519"/>
    </location>
</feature>
<evidence type="ECO:0000313" key="16">
    <source>
        <dbReference type="Proteomes" id="UP000075885"/>
    </source>
</evidence>
<evidence type="ECO:0000256" key="3">
    <source>
        <dbReference type="ARBA" id="ARBA00020987"/>
    </source>
</evidence>
<feature type="compositionally biased region" description="Low complexity" evidence="13">
    <location>
        <begin position="2044"/>
        <end position="2056"/>
    </location>
</feature>
<feature type="compositionally biased region" description="Polar residues" evidence="13">
    <location>
        <begin position="2175"/>
        <end position="2191"/>
    </location>
</feature>
<feature type="domain" description="DOT1" evidence="14">
    <location>
        <begin position="18"/>
        <end position="333"/>
    </location>
</feature>
<proteinExistence type="inferred from homology"/>
<keyword evidence="16" id="KW-1185">Reference proteome</keyword>
<feature type="coiled-coil region" evidence="12">
    <location>
        <begin position="646"/>
        <end position="673"/>
    </location>
</feature>
<comment type="function">
    <text evidence="11">Histone methyltransferase that specifically trimethylates histone H3 to form H3K79me3. This methylation is required for telomere silencing and for the pachytene checkpoint during the meiotic cell cycle by allowing the recruitment of RAD9 to double strand breaks. Nucleosomes are preferred as substrate compared to free histone.</text>
</comment>
<feature type="compositionally biased region" description="Low complexity" evidence="13">
    <location>
        <begin position="2413"/>
        <end position="2440"/>
    </location>
</feature>
<feature type="region of interest" description="Disordered" evidence="13">
    <location>
        <begin position="1104"/>
        <end position="1232"/>
    </location>
</feature>
<feature type="region of interest" description="Disordered" evidence="13">
    <location>
        <begin position="2175"/>
        <end position="2195"/>
    </location>
</feature>
<keyword evidence="5 11" id="KW-0808">Transferase</keyword>
<reference evidence="16" key="1">
    <citation type="submission" date="2013-03" db="EMBL/GenBank/DDBJ databases">
        <title>The Genome Sequence of Anopheles epiroticus epiroticus2.</title>
        <authorList>
            <consortium name="The Broad Institute Genomics Platform"/>
            <person name="Neafsey D.E."/>
            <person name="Howell P."/>
            <person name="Walker B."/>
            <person name="Young S.K."/>
            <person name="Zeng Q."/>
            <person name="Gargeya S."/>
            <person name="Fitzgerald M."/>
            <person name="Haas B."/>
            <person name="Abouelleil A."/>
            <person name="Allen A.W."/>
            <person name="Alvarado L."/>
            <person name="Arachchi H.M."/>
            <person name="Berlin A.M."/>
            <person name="Chapman S.B."/>
            <person name="Gainer-Dewar J."/>
            <person name="Goldberg J."/>
            <person name="Griggs A."/>
            <person name="Gujja S."/>
            <person name="Hansen M."/>
            <person name="Howarth C."/>
            <person name="Imamovic A."/>
            <person name="Ireland A."/>
            <person name="Larimer J."/>
            <person name="McCowan C."/>
            <person name="Murphy C."/>
            <person name="Pearson M."/>
            <person name="Poon T.W."/>
            <person name="Priest M."/>
            <person name="Roberts A."/>
            <person name="Saif S."/>
            <person name="Shea T."/>
            <person name="Sisk P."/>
            <person name="Sykes S."/>
            <person name="Wortman J."/>
            <person name="Nusbaum C."/>
            <person name="Birren B."/>
        </authorList>
    </citation>
    <scope>NUCLEOTIDE SEQUENCE [LARGE SCALE GENOMIC DNA]</scope>
    <source>
        <strain evidence="16">Epiroticus2</strain>
    </source>
</reference>
<feature type="region of interest" description="Disordered" evidence="13">
    <location>
        <begin position="1615"/>
        <end position="1661"/>
    </location>
</feature>
<feature type="compositionally biased region" description="Basic residues" evidence="13">
    <location>
        <begin position="2605"/>
        <end position="2617"/>
    </location>
</feature>
<feature type="region of interest" description="Disordered" evidence="13">
    <location>
        <begin position="1897"/>
        <end position="1920"/>
    </location>
</feature>
<dbReference type="PROSITE" id="PS51569">
    <property type="entry name" value="DOT1"/>
    <property type="match status" value="1"/>
</dbReference>
<name>A0A182PIB4_9DIPT</name>
<evidence type="ECO:0000256" key="5">
    <source>
        <dbReference type="ARBA" id="ARBA00022679"/>
    </source>
</evidence>
<comment type="subcellular location">
    <subcellularLocation>
        <location evidence="1 11">Nucleus</location>
    </subcellularLocation>
</comment>
<dbReference type="CDD" id="cd02440">
    <property type="entry name" value="AdoMet_MTases"/>
    <property type="match status" value="1"/>
</dbReference>
<dbReference type="FunFam" id="3.40.50.150:FF:000033">
    <property type="entry name" value="Histone-lysine N-methyltransferase, H3 lysine-79 specific"/>
    <property type="match status" value="1"/>
</dbReference>
<evidence type="ECO:0000256" key="10">
    <source>
        <dbReference type="ARBA" id="ARBA00047770"/>
    </source>
</evidence>
<feature type="region of interest" description="Disordered" evidence="13">
    <location>
        <begin position="1979"/>
        <end position="2012"/>
    </location>
</feature>
<feature type="region of interest" description="Disordered" evidence="13">
    <location>
        <begin position="960"/>
        <end position="1033"/>
    </location>
</feature>
<comment type="catalytic activity">
    <reaction evidence="10 11">
        <text>L-lysyl(79)-[histone H3] + 3 S-adenosyl-L-methionine = N(6),N(6),N(6)-trimethyl-L-lysyl(79)-[histone H3] + 3 S-adenosyl-L-homocysteine + 3 H(+)</text>
        <dbReference type="Rhea" id="RHEA:60328"/>
        <dbReference type="Rhea" id="RHEA-COMP:15549"/>
        <dbReference type="Rhea" id="RHEA-COMP:15552"/>
        <dbReference type="ChEBI" id="CHEBI:15378"/>
        <dbReference type="ChEBI" id="CHEBI:29969"/>
        <dbReference type="ChEBI" id="CHEBI:57856"/>
        <dbReference type="ChEBI" id="CHEBI:59789"/>
        <dbReference type="ChEBI" id="CHEBI:61961"/>
        <dbReference type="EC" id="2.1.1.360"/>
    </reaction>
</comment>
<dbReference type="InterPro" id="IPR030445">
    <property type="entry name" value="H3-K79_meTrfase"/>
</dbReference>
<keyword evidence="4 11" id="KW-0489">Methyltransferase</keyword>
<feature type="region of interest" description="Disordered" evidence="13">
    <location>
        <begin position="2227"/>
        <end position="2261"/>
    </location>
</feature>
<dbReference type="FunFam" id="1.10.260.60:FF:000002">
    <property type="entry name" value="Histone-lysine N-methyltransferase, H3 lysine-79 specific"/>
    <property type="match status" value="1"/>
</dbReference>
<dbReference type="GO" id="GO:0035097">
    <property type="term" value="C:histone methyltransferase complex"/>
    <property type="evidence" value="ECO:0007669"/>
    <property type="project" value="UniProtKB-ARBA"/>
</dbReference>
<dbReference type="GO" id="GO:0000077">
    <property type="term" value="P:DNA damage checkpoint signaling"/>
    <property type="evidence" value="ECO:0007669"/>
    <property type="project" value="TreeGrafter"/>
</dbReference>
<feature type="region of interest" description="Disordered" evidence="13">
    <location>
        <begin position="336"/>
        <end position="439"/>
    </location>
</feature>
<feature type="compositionally biased region" description="Low complexity" evidence="13">
    <location>
        <begin position="1127"/>
        <end position="1137"/>
    </location>
</feature>
<dbReference type="InterPro" id="IPR025789">
    <property type="entry name" value="DOT1_dom"/>
</dbReference>
<feature type="compositionally biased region" description="Gly residues" evidence="13">
    <location>
        <begin position="1065"/>
        <end position="1079"/>
    </location>
</feature>
<feature type="region of interest" description="Disordered" evidence="13">
    <location>
        <begin position="1744"/>
        <end position="1789"/>
    </location>
</feature>
<evidence type="ECO:0000256" key="6">
    <source>
        <dbReference type="ARBA" id="ARBA00022691"/>
    </source>
</evidence>
<feature type="compositionally biased region" description="Low complexity" evidence="13">
    <location>
        <begin position="976"/>
        <end position="990"/>
    </location>
</feature>
<dbReference type="GO" id="GO:0006281">
    <property type="term" value="P:DNA repair"/>
    <property type="evidence" value="ECO:0007669"/>
    <property type="project" value="TreeGrafter"/>
</dbReference>
<feature type="region of interest" description="Disordered" evidence="13">
    <location>
        <begin position="925"/>
        <end position="948"/>
    </location>
</feature>
<keyword evidence="8 11" id="KW-0539">Nucleus</keyword>
<dbReference type="GO" id="GO:0140956">
    <property type="term" value="F:histone H3K79 trimethyltransferase activity"/>
    <property type="evidence" value="ECO:0007669"/>
    <property type="project" value="UniProtKB-EC"/>
</dbReference>
<comment type="similarity">
    <text evidence="11">Belongs to the class I-like SAM-binding methyltransferase superfamily. DOT1 family.</text>
</comment>
<dbReference type="STRING" id="199890.A0A182PIB4"/>
<feature type="compositionally biased region" description="Low complexity" evidence="13">
    <location>
        <begin position="2311"/>
        <end position="2356"/>
    </location>
</feature>
<evidence type="ECO:0000256" key="12">
    <source>
        <dbReference type="SAM" id="Coils"/>
    </source>
</evidence>
<organism evidence="15 16">
    <name type="scientific">Anopheles epiroticus</name>
    <dbReference type="NCBI Taxonomy" id="199890"/>
    <lineage>
        <taxon>Eukaryota</taxon>
        <taxon>Metazoa</taxon>
        <taxon>Ecdysozoa</taxon>
        <taxon>Arthropoda</taxon>
        <taxon>Hexapoda</taxon>
        <taxon>Insecta</taxon>
        <taxon>Pterygota</taxon>
        <taxon>Neoptera</taxon>
        <taxon>Endopterygota</taxon>
        <taxon>Diptera</taxon>
        <taxon>Nematocera</taxon>
        <taxon>Culicoidea</taxon>
        <taxon>Culicidae</taxon>
        <taxon>Anophelinae</taxon>
        <taxon>Anopheles</taxon>
    </lineage>
</organism>
<feature type="compositionally biased region" description="Basic and acidic residues" evidence="13">
    <location>
        <begin position="1693"/>
        <end position="1706"/>
    </location>
</feature>
<feature type="compositionally biased region" description="Polar residues" evidence="13">
    <location>
        <begin position="863"/>
        <end position="874"/>
    </location>
</feature>
<feature type="region of interest" description="Disordered" evidence="13">
    <location>
        <begin position="1693"/>
        <end position="1729"/>
    </location>
</feature>
<feature type="compositionally biased region" description="Low complexity" evidence="13">
    <location>
        <begin position="2228"/>
        <end position="2237"/>
    </location>
</feature>
<feature type="compositionally biased region" description="Gly residues" evidence="13">
    <location>
        <begin position="2357"/>
        <end position="2376"/>
    </location>
</feature>
<protein>
    <recommendedName>
        <fullName evidence="3 11">Histone-lysine N-methyltransferase, H3 lysine-79 specific</fullName>
        <ecNumber evidence="2 11">2.1.1.360</ecNumber>
    </recommendedName>
    <alternativeName>
        <fullName evidence="9 11">Histone H3-K79 methyltransferase</fullName>
    </alternativeName>
</protein>
<feature type="compositionally biased region" description="Low complexity" evidence="13">
    <location>
        <begin position="1019"/>
        <end position="1033"/>
    </location>
</feature>
<feature type="compositionally biased region" description="Polar residues" evidence="13">
    <location>
        <begin position="1433"/>
        <end position="1445"/>
    </location>
</feature>
<dbReference type="PANTHER" id="PTHR21451">
    <property type="entry name" value="HISTONE H3 METHYLTRANSFERASE"/>
    <property type="match status" value="1"/>
</dbReference>
<keyword evidence="6 11" id="KW-0949">S-adenosyl-L-methionine</keyword>
<feature type="compositionally biased region" description="Low complexity" evidence="13">
    <location>
        <begin position="2556"/>
        <end position="2568"/>
    </location>
</feature>
<feature type="region of interest" description="Disordered" evidence="13">
    <location>
        <begin position="2279"/>
        <end position="2440"/>
    </location>
</feature>
<accession>A0A182PIB4</accession>
<dbReference type="EC" id="2.1.1.360" evidence="2 11"/>
<feature type="region of interest" description="Disordered" evidence="13">
    <location>
        <begin position="2553"/>
        <end position="2654"/>
    </location>
</feature>
<dbReference type="Gene3D" id="1.10.260.60">
    <property type="match status" value="1"/>
</dbReference>
<feature type="region of interest" description="Disordered" evidence="13">
    <location>
        <begin position="1409"/>
        <end position="1445"/>
    </location>
</feature>
<evidence type="ECO:0000256" key="11">
    <source>
        <dbReference type="RuleBase" id="RU271113"/>
    </source>
</evidence>
<feature type="compositionally biased region" description="Basic and acidic residues" evidence="13">
    <location>
        <begin position="929"/>
        <end position="939"/>
    </location>
</feature>
<dbReference type="PANTHER" id="PTHR21451:SF0">
    <property type="entry name" value="HISTONE-LYSINE N-METHYLTRANSFERASE, H3 LYSINE-79 SPECIFIC"/>
    <property type="match status" value="1"/>
</dbReference>
<evidence type="ECO:0000313" key="15">
    <source>
        <dbReference type="EnsemblMetazoa" id="AEPI006676-PA"/>
    </source>
</evidence>
<keyword evidence="7 11" id="KW-0156">Chromatin regulator</keyword>
<feature type="compositionally biased region" description="Polar residues" evidence="13">
    <location>
        <begin position="2097"/>
        <end position="2111"/>
    </location>
</feature>
<comment type="miscellaneous">
    <text evidence="11">In contrast to other lysine histone methyltransferases, it does not contain a SET domain, suggesting the existence of another mechanism for methylation of lysine residues of histones.</text>
</comment>
<dbReference type="InterPro" id="IPR029063">
    <property type="entry name" value="SAM-dependent_MTases_sf"/>
</dbReference>
<dbReference type="GO" id="GO:0032259">
    <property type="term" value="P:methylation"/>
    <property type="evidence" value="ECO:0007669"/>
    <property type="project" value="UniProtKB-KW"/>
</dbReference>
<feature type="compositionally biased region" description="Low complexity" evidence="13">
    <location>
        <begin position="1208"/>
        <end position="1221"/>
    </location>
</feature>
<feature type="compositionally biased region" description="Polar residues" evidence="13">
    <location>
        <begin position="1344"/>
        <end position="1353"/>
    </location>
</feature>
<feature type="compositionally biased region" description="Low complexity" evidence="13">
    <location>
        <begin position="1748"/>
        <end position="1764"/>
    </location>
</feature>
<feature type="compositionally biased region" description="Polar residues" evidence="13">
    <location>
        <begin position="1629"/>
        <end position="1646"/>
    </location>
</feature>
<feature type="compositionally biased region" description="Polar residues" evidence="13">
    <location>
        <begin position="1364"/>
        <end position="1379"/>
    </location>
</feature>
<feature type="compositionally biased region" description="Low complexity" evidence="13">
    <location>
        <begin position="1647"/>
        <end position="1660"/>
    </location>
</feature>
<dbReference type="Gene3D" id="3.40.50.150">
    <property type="entry name" value="Vaccinia Virus protein VP39"/>
    <property type="match status" value="1"/>
</dbReference>
<feature type="compositionally biased region" description="Basic and acidic residues" evidence="13">
    <location>
        <begin position="809"/>
        <end position="827"/>
    </location>
</feature>
<keyword evidence="12" id="KW-0175">Coiled coil</keyword>
<dbReference type="EnsemblMetazoa" id="AEPI006676-RA">
    <property type="protein sequence ID" value="AEPI006676-PA"/>
    <property type="gene ID" value="AEPI006676"/>
</dbReference>
<feature type="compositionally biased region" description="Gly residues" evidence="13">
    <location>
        <begin position="2645"/>
        <end position="2654"/>
    </location>
</feature>
<feature type="compositionally biased region" description="Polar residues" evidence="13">
    <location>
        <begin position="1222"/>
        <end position="1232"/>
    </location>
</feature>
<evidence type="ECO:0000256" key="1">
    <source>
        <dbReference type="ARBA" id="ARBA00004123"/>
    </source>
</evidence>
<evidence type="ECO:0000259" key="14">
    <source>
        <dbReference type="PROSITE" id="PS51569"/>
    </source>
</evidence>
<feature type="compositionally biased region" description="Polar residues" evidence="13">
    <location>
        <begin position="1104"/>
        <end position="1115"/>
    </location>
</feature>
<feature type="region of interest" description="Disordered" evidence="13">
    <location>
        <begin position="1521"/>
        <end position="1546"/>
    </location>
</feature>
<feature type="coiled-coil region" evidence="12">
    <location>
        <begin position="579"/>
        <end position="613"/>
    </location>
</feature>
<evidence type="ECO:0000256" key="4">
    <source>
        <dbReference type="ARBA" id="ARBA00022603"/>
    </source>
</evidence>
<sequence>MATPNYKELKLQSPAGAEPFLYNFPFSTVLGTGHDSGAELIENVRWVCEDMPEIKSAIEEIDLNSLDTNNYDAMKNLCDRFNRAIDSVAALEKGTSLSNQRFTYPSRGLLKHILQQVYNQAVVEPEKLNQYEPFSPEVYGETSFDLICQMIDQVKITADDVFVDLGSGVGQVVLQMAASTPVKVCFGIEKADVPSKYAEGMNTTFKLWMRWFGKKYGDYELIKGDFLADEYREKITSATIVFVNNFAFGPNVDHQLKERFADLRDGARIVSSKSFCPLNFRITDRNLSDIGTIMHVSEMSPLRGSVSWTGKPVSYYLHIIDRTKLERYFQRLKTKGTENHTDGTSGGGSGSHSTRSSRSRKDNSNHHHPKTITNDDSTSESDTDVVGPTTRKAWSDWNSGKECKTSPSEEENNNSPVLRNGRIPVATKKRRKITRTKAAGAKKSELAAASAVANREMGVGASASSSSAAAAAAAMAGGKKRGRVKGKGRQRRPLNIAGLDLLHNETLLSTSEQMIGKRLPPAPGCVDQQLTSLAGDMQHNELDIPEAPSETPYALQILLDMYKAQFMKTIEAMRKPSYKDNVQQQFDREKERNQRLMNRAGQLEKQIKVLIDDSVALLKARMNELGISMTSQNDLLCKAKEIVGRHKELQVMAAKLQNQVNVIEQEQKRLVMQHLTKLTTEQQQQLQHQQLHPHQPYIKLEDAELTSSSSNELVLKAIASTLSQRKKLYAQVSNLETELNLIEKLTEERKSMVVGLSSTTPSINHSASSTAASSTSTIISVARATEVRDRDREYGGHAVQSHHIPAGSGRDREQTHVDGSSKQDSIHQRTLPAAVIGSNAPLHPPPVAGVGSVAITAPPPHTPTKQGSGGTSRSAQRKSRENRTRSQEWPEIPDIGKIEENNPEILAQKILETGRQIEAGKLLAAGKHSSKERSTDGKHSGHGPQTTAGTAAPAVQLIAHPPSTGVPASQPPYPPHHQQQVQSQTPQSVHPHLHHSDTALMPAPASTINKAHHHHRSNSGGSSSGPATASVPSVVPTSAGVSLPKCYAPVLNEHHGGGGRNAVEGAGGSGRGGGGGSGSGKLHDSHKVVNFEDRLKSIITSVLQGSPKTGNSGTGTAPAPVSLTVTGPPASGPSPGAVQREGRGDHRSGSGTHQSLAMDNGSPLKTSAGAGYGSAPGHGKTTVYLQSSPGAGSQHHTHQMAVAHDMSARSSAAGRGSSPSGHNPSHQQQTHLHQVMSISGGIAGNPSTKISPSSKYPYAKVGGAPITGMSHHSPGSSAMSTHQQIIQQQERERAMMYAAATGALPIDHPHHPLHQHHHRGMPASMADGKMLEFKAPENFRYDPRSTSNSSASGNGPPLLDTSAGALQSHSRSSSTNSLDSIPAADYGPASSAASSGGVRYNIGQQQQPIPLVTHSPGVGSQGSAQQQGGNNSRPGSTSSQPDYTQVSPAKMALRRHLSQEKLTHPSAGGSAGGPVGGASVGGGGLGTAKTIGDLVNGEIERTLEISNQSIINAAINMSSHQQQSSATAGNSSVPPASGNNTVINTHVQRPERVSIRLLEEGGHVATGGPPPSGSSGGTYSPVSRPGSVGDPGSKSPVHHLHGQNNLVQVAAYNPKSLNHKGGTGGGTATVPSSIISPRGSSQQQQYSSAPGSSGATGAPGVVYQQTTSRGHDRHHSGLAASLQARVIATLKIKEEDEERHRRDLSIHHSTSGTINSNSNNINSTNSNIHGGSLQIVQTAHIKSEKYTSSSSSSSTSSASSTSSSLHHHHHALKRTSPIVEHPSGTRPPKMLYTTSGSTAAGGIDCGPDPDMLHVPRGGVPNSVVRGGLLVAPPLVMSPEINSLSSVVDDGRHHHQLHVRHNHHSRNDVDAGAVGGSASYVTCSSSNEWTANLFPTPPTALRPVLDGKKSPSPSNKPQPMSAGLTMAMVEATSSSSLSAKMPVGSSIRPVLTGDKANNNATNVTTTIIINSVTGTIECSTGRDGERPVGTVTLSTNDLSLDGRGGAPSGPATDRSVAVVEPVVYKILNAIKSSNSLPPPSGTSGGCSSTNNTGSSSGRAGVGEQGLIVVATPPPCRPNASNGGSVADSGDGRGERGSNDSLTLSRRSNSDSVNVGRGQRASTAPKMSAIQPDSGTVAAKEGKPSMPGCPGTTAVKIITVPGGQYRDVLTPSNQLANHQHTGGTCSSKQQQYQSHRHLPDQQQHLPTTSALHPTPAYFPQPILTNGDGIASVSAASSSSGEPAPTLTGADNDVVGDDESSWHDRVSSGFDRLVAFASTELDKTRRSNEDVPPSSASCTTSPDSGINQSDHSRTFLSSSSSSSQLDVPPSSASVGSSSSISSSSSSNSSTSSIGSVTGHSSGGHHGVGGHTSGVPGGGLMMKHMVPIIKSSPAEPVDSPPLSDVGLPRTPSPTSSPPLLFGHSTASNASNATSSISGSGSSVGTVLQPSALHASVVSGAGAVVTPGGGEGGNNDVVSPPSAGLAPGNNPNSSGLGIPLKYQRQSKSSASSSSSEKHYKKKFRERNWEEYEESLNGGRNSAISGAGAGDVQMEPHNYHQSAAGSSHSAAAISNMSGGGHASAAPSPTIMSAETIGHPGGDDSRAEQQQQHHHKHKSAKFRPKGKDWNWDDEHSNVTSGSATSTRASSRSGGGNTATTT</sequence>
<evidence type="ECO:0000256" key="2">
    <source>
        <dbReference type="ARBA" id="ARBA00012190"/>
    </source>
</evidence>
<feature type="region of interest" description="Disordered" evidence="13">
    <location>
        <begin position="1057"/>
        <end position="1084"/>
    </location>
</feature>
<dbReference type="SUPFAM" id="SSF53335">
    <property type="entry name" value="S-adenosyl-L-methionine-dependent methyltransferases"/>
    <property type="match status" value="1"/>
</dbReference>
<evidence type="ECO:0000256" key="9">
    <source>
        <dbReference type="ARBA" id="ARBA00029821"/>
    </source>
</evidence>
<feature type="compositionally biased region" description="Polar residues" evidence="13">
    <location>
        <begin position="2291"/>
        <end position="2305"/>
    </location>
</feature>
<feature type="compositionally biased region" description="Low complexity" evidence="13">
    <location>
        <begin position="1415"/>
        <end position="1432"/>
    </location>
</feature>
<dbReference type="Proteomes" id="UP000075885">
    <property type="component" value="Unassembled WGS sequence"/>
</dbReference>
<feature type="region of interest" description="Disordered" evidence="13">
    <location>
        <begin position="787"/>
        <end position="897"/>
    </location>
</feature>
<dbReference type="VEuPathDB" id="VectorBase:AEPI006676"/>
<feature type="compositionally biased region" description="Basic and acidic residues" evidence="13">
    <location>
        <begin position="878"/>
        <end position="897"/>
    </location>
</feature>
<feature type="compositionally biased region" description="Basic and acidic residues" evidence="13">
    <location>
        <begin position="2618"/>
        <end position="2629"/>
    </location>
</feature>
<evidence type="ECO:0000256" key="7">
    <source>
        <dbReference type="ARBA" id="ARBA00022853"/>
    </source>
</evidence>
<dbReference type="Pfam" id="PF08123">
    <property type="entry name" value="DOT1"/>
    <property type="match status" value="1"/>
</dbReference>
<evidence type="ECO:0000256" key="13">
    <source>
        <dbReference type="SAM" id="MobiDB-lite"/>
    </source>
</evidence>
<feature type="region of interest" description="Disordered" evidence="13">
    <location>
        <begin position="1339"/>
        <end position="1395"/>
    </location>
</feature>
<feature type="compositionally biased region" description="Low complexity" evidence="13">
    <location>
        <begin position="2632"/>
        <end position="2644"/>
    </location>
</feature>
<reference evidence="15" key="2">
    <citation type="submission" date="2020-05" db="UniProtKB">
        <authorList>
            <consortium name="EnsemblMetazoa"/>
        </authorList>
    </citation>
    <scope>IDENTIFICATION</scope>
    <source>
        <strain evidence="15">Epiroticus2</strain>
    </source>
</reference>